<evidence type="ECO:0000313" key="2">
    <source>
        <dbReference type="EMBL" id="PWC07870.1"/>
    </source>
</evidence>
<protein>
    <submittedName>
        <fullName evidence="2">Uncharacterized protein</fullName>
    </submittedName>
</protein>
<reference evidence="3" key="1">
    <citation type="submission" date="2018-04" db="EMBL/GenBank/DDBJ databases">
        <authorList>
            <person name="Liu S."/>
            <person name="Wang Z."/>
            <person name="Li J."/>
        </authorList>
    </citation>
    <scope>NUCLEOTIDE SEQUENCE [LARGE SCALE GENOMIC DNA]</scope>
    <source>
        <strain evidence="3">622</strain>
    </source>
</reference>
<feature type="region of interest" description="Disordered" evidence="1">
    <location>
        <begin position="1"/>
        <end position="36"/>
    </location>
</feature>
<feature type="compositionally biased region" description="Basic and acidic residues" evidence="1">
    <location>
        <begin position="86"/>
        <end position="99"/>
    </location>
</feature>
<evidence type="ECO:0000256" key="1">
    <source>
        <dbReference type="SAM" id="MobiDB-lite"/>
    </source>
</evidence>
<proteinExistence type="predicted"/>
<sequence length="99" mass="10567">MSAMTTPENAEQSPERNNESVTEDGHGSDAVSDIEAERAAAPCPVCGHPMSEHVIDHSTSNPILICPAPIDHSRIPETTSPLDELGMERHPAPPPAHKD</sequence>
<dbReference type="AlphaFoldDB" id="A0A2U1TGC4"/>
<evidence type="ECO:0000313" key="3">
    <source>
        <dbReference type="Proteomes" id="UP000244962"/>
    </source>
</evidence>
<keyword evidence="3" id="KW-1185">Reference proteome</keyword>
<gene>
    <name evidence="2" type="ORF">DF223_00445</name>
</gene>
<dbReference type="Proteomes" id="UP000244962">
    <property type="component" value="Unassembled WGS sequence"/>
</dbReference>
<accession>A0A2U1TGC4</accession>
<feature type="region of interest" description="Disordered" evidence="1">
    <location>
        <begin position="72"/>
        <end position="99"/>
    </location>
</feature>
<feature type="compositionally biased region" description="Basic and acidic residues" evidence="1">
    <location>
        <begin position="13"/>
        <end position="27"/>
    </location>
</feature>
<name>A0A2U1TGC4_9MICO</name>
<feature type="compositionally biased region" description="Polar residues" evidence="1">
    <location>
        <begin position="1"/>
        <end position="12"/>
    </location>
</feature>
<organism evidence="2 3">
    <name type="scientific">Mycetocola zhujimingii</name>
    <dbReference type="NCBI Taxonomy" id="2079792"/>
    <lineage>
        <taxon>Bacteria</taxon>
        <taxon>Bacillati</taxon>
        <taxon>Actinomycetota</taxon>
        <taxon>Actinomycetes</taxon>
        <taxon>Micrococcales</taxon>
        <taxon>Microbacteriaceae</taxon>
        <taxon>Mycetocola</taxon>
    </lineage>
</organism>
<comment type="caution">
    <text evidence="2">The sequence shown here is derived from an EMBL/GenBank/DDBJ whole genome shotgun (WGS) entry which is preliminary data.</text>
</comment>
<dbReference type="EMBL" id="QEFB01000001">
    <property type="protein sequence ID" value="PWC07870.1"/>
    <property type="molecule type" value="Genomic_DNA"/>
</dbReference>